<dbReference type="InterPro" id="IPR011032">
    <property type="entry name" value="GroES-like_sf"/>
</dbReference>
<feature type="domain" description="Enoyl reductase (ER)" evidence="1">
    <location>
        <begin position="19"/>
        <end position="331"/>
    </location>
</feature>
<keyword evidence="5" id="KW-1185">Reference proteome</keyword>
<evidence type="ECO:0000313" key="3">
    <source>
        <dbReference type="EMBL" id="SEK07586.1"/>
    </source>
</evidence>
<dbReference type="InterPro" id="IPR020843">
    <property type="entry name" value="ER"/>
</dbReference>
<dbReference type="Gene3D" id="3.90.180.10">
    <property type="entry name" value="Medium-chain alcohol dehydrogenases, catalytic domain"/>
    <property type="match status" value="1"/>
</dbReference>
<dbReference type="SMART" id="SM00829">
    <property type="entry name" value="PKS_ER"/>
    <property type="match status" value="1"/>
</dbReference>
<dbReference type="PANTHER" id="PTHR43482">
    <property type="entry name" value="PROTEIN AST1-RELATED"/>
    <property type="match status" value="1"/>
</dbReference>
<accession>A0AAQ1GKN1</accession>
<gene>
    <name evidence="2" type="ORF">C7400_119127</name>
    <name evidence="3" type="ORF">SAMN05216550_11632</name>
</gene>
<dbReference type="RefSeq" id="WP_074986065.1">
    <property type="nucleotide sequence ID" value="NZ_CADFGN010000014.1"/>
</dbReference>
<dbReference type="EMBL" id="FNZM01000016">
    <property type="protein sequence ID" value="SEK07586.1"/>
    <property type="molecule type" value="Genomic_DNA"/>
</dbReference>
<reference evidence="2 5" key="2">
    <citation type="submission" date="2018-05" db="EMBL/GenBank/DDBJ databases">
        <title>Genomic Encyclopedia of Type Strains, Phase IV (KMG-V): Genome sequencing to study the core and pangenomes of soil and plant-associated prokaryotes.</title>
        <authorList>
            <person name="Whitman W."/>
        </authorList>
    </citation>
    <scope>NUCLEOTIDE SEQUENCE [LARGE SCALE GENOMIC DNA]</scope>
    <source>
        <strain evidence="2 5">SIr-6563</strain>
    </source>
</reference>
<dbReference type="InterPro" id="IPR036291">
    <property type="entry name" value="NAD(P)-bd_dom_sf"/>
</dbReference>
<dbReference type="Proteomes" id="UP000183529">
    <property type="component" value="Unassembled WGS sequence"/>
</dbReference>
<evidence type="ECO:0000313" key="2">
    <source>
        <dbReference type="EMBL" id="PXX11560.1"/>
    </source>
</evidence>
<dbReference type="Proteomes" id="UP000247515">
    <property type="component" value="Unassembled WGS sequence"/>
</dbReference>
<dbReference type="CDD" id="cd08271">
    <property type="entry name" value="MDR5"/>
    <property type="match status" value="1"/>
</dbReference>
<evidence type="ECO:0000313" key="5">
    <source>
        <dbReference type="Proteomes" id="UP000247515"/>
    </source>
</evidence>
<dbReference type="EMBL" id="QJJV01000019">
    <property type="protein sequence ID" value="PXX11560.1"/>
    <property type="molecule type" value="Genomic_DNA"/>
</dbReference>
<dbReference type="SUPFAM" id="SSF51735">
    <property type="entry name" value="NAD(P)-binding Rossmann-fold domains"/>
    <property type="match status" value="1"/>
</dbReference>
<protein>
    <submittedName>
        <fullName evidence="2 3">NADPH:quinone reductase</fullName>
    </submittedName>
</protein>
<dbReference type="GO" id="GO:0016491">
    <property type="term" value="F:oxidoreductase activity"/>
    <property type="evidence" value="ECO:0007669"/>
    <property type="project" value="InterPro"/>
</dbReference>
<name>A0AAQ1GKN1_9BURK</name>
<dbReference type="PANTHER" id="PTHR43482:SF1">
    <property type="entry name" value="PROTEIN AST1-RELATED"/>
    <property type="match status" value="1"/>
</dbReference>
<dbReference type="Pfam" id="PF08240">
    <property type="entry name" value="ADH_N"/>
    <property type="match status" value="1"/>
</dbReference>
<dbReference type="InterPro" id="IPR052585">
    <property type="entry name" value="Lipid_raft_assoc_Zn_ADH"/>
</dbReference>
<dbReference type="InterPro" id="IPR013154">
    <property type="entry name" value="ADH-like_N"/>
</dbReference>
<dbReference type="AlphaFoldDB" id="A0AAQ1GKN1"/>
<evidence type="ECO:0000259" key="1">
    <source>
        <dbReference type="SMART" id="SM00829"/>
    </source>
</evidence>
<dbReference type="SUPFAM" id="SSF50129">
    <property type="entry name" value="GroES-like"/>
    <property type="match status" value="1"/>
</dbReference>
<sequence>MSDVTTPVPPTWPAWTWRGSPDALGLALGSVPREALAPGDVLVRNAVIGLNPVDWKVLGGDLVNWQRGKVPGVDGAGTVVALGEGVAPEWLGRRVAYHQSLHKPGSFAHYTPLAARALLRVPDALDFATAASFPCPALTAWLAIEKLPLRAGARVLISGAGGAVGQYLVQLAAQRGFEVTAMCHPRHAERLAGLGAHACVPGPLADGNTWADDNAGRFYAAIDSVDAPHAARISPVLEANGHLVCIQGRLDTAPCPPFGRTLSVHEVALGALHVYGDDAAWQRLTQAGESMLAAIATGALQAEAQHIAPFDALAEHLDALRHRAFSGKALVAVE</sequence>
<reference evidence="3 4" key="1">
    <citation type="submission" date="2016-10" db="EMBL/GenBank/DDBJ databases">
        <authorList>
            <person name="Varghese N."/>
            <person name="Submissions S."/>
        </authorList>
    </citation>
    <scope>NUCLEOTIDE SEQUENCE [LARGE SCALE GENOMIC DNA]</scope>
    <source>
        <strain evidence="3 4">LMG 22274</strain>
    </source>
</reference>
<proteinExistence type="predicted"/>
<organism evidence="3 4">
    <name type="scientific">Paraburkholderia tropica</name>
    <dbReference type="NCBI Taxonomy" id="92647"/>
    <lineage>
        <taxon>Bacteria</taxon>
        <taxon>Pseudomonadati</taxon>
        <taxon>Pseudomonadota</taxon>
        <taxon>Betaproteobacteria</taxon>
        <taxon>Burkholderiales</taxon>
        <taxon>Burkholderiaceae</taxon>
        <taxon>Paraburkholderia</taxon>
    </lineage>
</organism>
<evidence type="ECO:0000313" key="4">
    <source>
        <dbReference type="Proteomes" id="UP000183529"/>
    </source>
</evidence>
<comment type="caution">
    <text evidence="3">The sequence shown here is derived from an EMBL/GenBank/DDBJ whole genome shotgun (WGS) entry which is preliminary data.</text>
</comment>
<dbReference type="Gene3D" id="3.40.50.720">
    <property type="entry name" value="NAD(P)-binding Rossmann-like Domain"/>
    <property type="match status" value="1"/>
</dbReference>